<name>A0A841E6M8_9ACTN</name>
<organism evidence="1 2">
    <name type="scientific">Streptomonospora salina</name>
    <dbReference type="NCBI Taxonomy" id="104205"/>
    <lineage>
        <taxon>Bacteria</taxon>
        <taxon>Bacillati</taxon>
        <taxon>Actinomycetota</taxon>
        <taxon>Actinomycetes</taxon>
        <taxon>Streptosporangiales</taxon>
        <taxon>Nocardiopsidaceae</taxon>
        <taxon>Streptomonospora</taxon>
    </lineage>
</organism>
<proteinExistence type="predicted"/>
<dbReference type="AlphaFoldDB" id="A0A841E6M8"/>
<sequence length="208" mass="22832">MIPEFDVEIFHEYVLTDLRTSLTAEDLAEGFTEHQGYECTALATWEDVKICLHEEAQVLDQARGSQAVDGLEEAIDALSESDDLQYAEHLQALWGNDAGAASLALALSAARTATFYSCSGSLDTNHHADHPQVGVVPDVGRAKLIAELAEGTNCGIWQHDGRWYIYAKSVTDLHALSRLLLKEREAFDALPSPPWLNGLPELLDASVW</sequence>
<gene>
    <name evidence="1" type="ORF">HNR25_001855</name>
</gene>
<dbReference type="EMBL" id="JACHLY010000001">
    <property type="protein sequence ID" value="MBB5998104.1"/>
    <property type="molecule type" value="Genomic_DNA"/>
</dbReference>
<protein>
    <submittedName>
        <fullName evidence="1">Uncharacterized protein</fullName>
    </submittedName>
</protein>
<accession>A0A841E6M8</accession>
<evidence type="ECO:0000313" key="1">
    <source>
        <dbReference type="EMBL" id="MBB5998104.1"/>
    </source>
</evidence>
<keyword evidence="2" id="KW-1185">Reference proteome</keyword>
<dbReference type="Proteomes" id="UP000578077">
    <property type="component" value="Unassembled WGS sequence"/>
</dbReference>
<evidence type="ECO:0000313" key="2">
    <source>
        <dbReference type="Proteomes" id="UP000578077"/>
    </source>
</evidence>
<comment type="caution">
    <text evidence="1">The sequence shown here is derived from an EMBL/GenBank/DDBJ whole genome shotgun (WGS) entry which is preliminary data.</text>
</comment>
<reference evidence="1 2" key="1">
    <citation type="submission" date="2020-08" db="EMBL/GenBank/DDBJ databases">
        <title>Sequencing the genomes of 1000 actinobacteria strains.</title>
        <authorList>
            <person name="Klenk H.-P."/>
        </authorList>
    </citation>
    <scope>NUCLEOTIDE SEQUENCE [LARGE SCALE GENOMIC DNA]</scope>
    <source>
        <strain evidence="1 2">DSM 44593</strain>
    </source>
</reference>
<dbReference type="RefSeq" id="WP_184634245.1">
    <property type="nucleotide sequence ID" value="NZ_BAABKT010000008.1"/>
</dbReference>